<reference evidence="1 2" key="1">
    <citation type="submission" date="2019-07" db="EMBL/GenBank/DDBJ databases">
        <authorList>
            <person name="Huq M.A."/>
        </authorList>
    </citation>
    <scope>NUCLEOTIDE SEQUENCE [LARGE SCALE GENOMIC DNA]</scope>
    <source>
        <strain evidence="1 2">MAH-3</strain>
    </source>
</reference>
<protein>
    <recommendedName>
        <fullName evidence="3">Four helix bundle protein</fullName>
    </recommendedName>
</protein>
<keyword evidence="2" id="KW-1185">Reference proteome</keyword>
<gene>
    <name evidence="1" type="ORF">FO442_08920</name>
</gene>
<dbReference type="RefSeq" id="WP_144332813.1">
    <property type="nucleotide sequence ID" value="NZ_VLPL01000003.1"/>
</dbReference>
<evidence type="ECO:0000313" key="1">
    <source>
        <dbReference type="EMBL" id="TSJ45858.1"/>
    </source>
</evidence>
<comment type="caution">
    <text evidence="1">The sequence shown here is derived from an EMBL/GenBank/DDBJ whole genome shotgun (WGS) entry which is preliminary data.</text>
</comment>
<dbReference type="OrthoDB" id="9553632at2"/>
<sequence length="101" mass="11952">MNSTTINQLETYKAIEAVCVSNHACWSNVKEFRGAFSRFALKVAQLDILSENESSSLNPRLEYLIKEIEHILKVHFDRYFDYLQQKNSEIYQVYNRIRRSS</sequence>
<evidence type="ECO:0008006" key="3">
    <source>
        <dbReference type="Google" id="ProtNLM"/>
    </source>
</evidence>
<dbReference type="Proteomes" id="UP000316008">
    <property type="component" value="Unassembled WGS sequence"/>
</dbReference>
<organism evidence="1 2">
    <name type="scientific">Fluviicola chungangensis</name>
    <dbReference type="NCBI Taxonomy" id="2597671"/>
    <lineage>
        <taxon>Bacteria</taxon>
        <taxon>Pseudomonadati</taxon>
        <taxon>Bacteroidota</taxon>
        <taxon>Flavobacteriia</taxon>
        <taxon>Flavobacteriales</taxon>
        <taxon>Crocinitomicaceae</taxon>
        <taxon>Fluviicola</taxon>
    </lineage>
</organism>
<name>A0A556N1D2_9FLAO</name>
<evidence type="ECO:0000313" key="2">
    <source>
        <dbReference type="Proteomes" id="UP000316008"/>
    </source>
</evidence>
<dbReference type="EMBL" id="VLPL01000003">
    <property type="protein sequence ID" value="TSJ45858.1"/>
    <property type="molecule type" value="Genomic_DNA"/>
</dbReference>
<proteinExistence type="predicted"/>
<accession>A0A556N1D2</accession>
<dbReference type="AlphaFoldDB" id="A0A556N1D2"/>